<dbReference type="AlphaFoldDB" id="A0AAP0K3L4"/>
<organism evidence="1 2">
    <name type="scientific">Stephania japonica</name>
    <dbReference type="NCBI Taxonomy" id="461633"/>
    <lineage>
        <taxon>Eukaryota</taxon>
        <taxon>Viridiplantae</taxon>
        <taxon>Streptophyta</taxon>
        <taxon>Embryophyta</taxon>
        <taxon>Tracheophyta</taxon>
        <taxon>Spermatophyta</taxon>
        <taxon>Magnoliopsida</taxon>
        <taxon>Ranunculales</taxon>
        <taxon>Menispermaceae</taxon>
        <taxon>Menispermoideae</taxon>
        <taxon>Cissampelideae</taxon>
        <taxon>Stephania</taxon>
    </lineage>
</organism>
<keyword evidence="2" id="KW-1185">Reference proteome</keyword>
<dbReference type="Proteomes" id="UP001417504">
    <property type="component" value="Unassembled WGS sequence"/>
</dbReference>
<gene>
    <name evidence="1" type="ORF">Sjap_004341</name>
</gene>
<name>A0AAP0K3L4_9MAGN</name>
<proteinExistence type="predicted"/>
<sequence>MDVVSGCPDLLVVTIASRVIVDKVAKSAVPSLVRGCARQQLSGKYRYGTD</sequence>
<comment type="caution">
    <text evidence="1">The sequence shown here is derived from an EMBL/GenBank/DDBJ whole genome shotgun (WGS) entry which is preliminary data.</text>
</comment>
<accession>A0AAP0K3L4</accession>
<reference evidence="1 2" key="1">
    <citation type="submission" date="2024-01" db="EMBL/GenBank/DDBJ databases">
        <title>Genome assemblies of Stephania.</title>
        <authorList>
            <person name="Yang L."/>
        </authorList>
    </citation>
    <scope>NUCLEOTIDE SEQUENCE [LARGE SCALE GENOMIC DNA]</scope>
    <source>
        <strain evidence="1">QJT</strain>
        <tissue evidence="1">Leaf</tissue>
    </source>
</reference>
<protein>
    <submittedName>
        <fullName evidence="1">Uncharacterized protein</fullName>
    </submittedName>
</protein>
<evidence type="ECO:0000313" key="2">
    <source>
        <dbReference type="Proteomes" id="UP001417504"/>
    </source>
</evidence>
<evidence type="ECO:0000313" key="1">
    <source>
        <dbReference type="EMBL" id="KAK9144438.1"/>
    </source>
</evidence>
<dbReference type="EMBL" id="JBBNAE010000002">
    <property type="protein sequence ID" value="KAK9144438.1"/>
    <property type="molecule type" value="Genomic_DNA"/>
</dbReference>